<evidence type="ECO:0000313" key="3">
    <source>
        <dbReference type="Proteomes" id="UP000002258"/>
    </source>
</evidence>
<sequence>MDTPPTPVHPAANEEVASLPTGELPQTTLADIDLNPDLYDSDYPDSTTSLPTVASAAAIGQDSATAAPTSISNTSTGNRWPSRATVSMQEMDSETSFQDVDLELKQFTFPFDEGYAILRSDFDAAPVIAAISNQQQSKLVNYIDENLLQIQRKFIRNQTEVIEFYSFSNLLAELEAIVNLLWTSIHKKNELFGQVEYYIKLLGDLEDYLSHYESIFDDHIDERNVKIDNVKLLYFFTFFQKIDLQLSVVIDGYVASSGKPQKANSTQLIRIIPIVSRLRVLIVSKLEPIRIKLNRLLEKPPNRHIQSDAQKLLNLLELEVSRLFEGILDRSF</sequence>
<protein>
    <submittedName>
        <fullName evidence="2">Uncharacterized protein</fullName>
    </submittedName>
</protein>
<organism evidence="2 3">
    <name type="scientific">Scheffersomyces stipitis (strain ATCC 58785 / CBS 6054 / NBRC 10063 / NRRL Y-11545)</name>
    <name type="common">Yeast</name>
    <name type="synonym">Pichia stipitis</name>
    <dbReference type="NCBI Taxonomy" id="322104"/>
    <lineage>
        <taxon>Eukaryota</taxon>
        <taxon>Fungi</taxon>
        <taxon>Dikarya</taxon>
        <taxon>Ascomycota</taxon>
        <taxon>Saccharomycotina</taxon>
        <taxon>Pichiomycetes</taxon>
        <taxon>Debaryomycetaceae</taxon>
        <taxon>Scheffersomyces</taxon>
    </lineage>
</organism>
<dbReference type="PANTHER" id="PTHR37781">
    <property type="entry name" value="TFIIH COMPLEX SUBUNIT"/>
    <property type="match status" value="1"/>
</dbReference>
<evidence type="ECO:0000313" key="2">
    <source>
        <dbReference type="EMBL" id="ABN65146.2"/>
    </source>
</evidence>
<accession>A3LQ38</accession>
<dbReference type="OrthoDB" id="2567806at2759"/>
<keyword evidence="3" id="KW-1185">Reference proteome</keyword>
<evidence type="ECO:0000256" key="1">
    <source>
        <dbReference type="SAM" id="MobiDB-lite"/>
    </source>
</evidence>
<feature type="region of interest" description="Disordered" evidence="1">
    <location>
        <begin position="1"/>
        <end position="22"/>
    </location>
</feature>
<dbReference type="PANTHER" id="PTHR37781:SF1">
    <property type="entry name" value="ADR380WP"/>
    <property type="match status" value="1"/>
</dbReference>
<gene>
    <name evidence="2" type="ORF">PICST_40944</name>
</gene>
<proteinExistence type="predicted"/>
<dbReference type="Proteomes" id="UP000002258">
    <property type="component" value="Chromosome 2"/>
</dbReference>
<dbReference type="AlphaFoldDB" id="A3LQ38"/>
<dbReference type="KEGG" id="pic:PICST_40944"/>
<dbReference type="GO" id="GO:0005675">
    <property type="term" value="C:transcription factor TFIIH holo complex"/>
    <property type="evidence" value="ECO:0007669"/>
    <property type="project" value="TreeGrafter"/>
</dbReference>
<dbReference type="RefSeq" id="XP_001383175.2">
    <property type="nucleotide sequence ID" value="XM_001383138.1"/>
</dbReference>
<feature type="compositionally biased region" description="Polar residues" evidence="1">
    <location>
        <begin position="62"/>
        <end position="80"/>
    </location>
</feature>
<dbReference type="HOGENOM" id="CLU_061844_0_0_1"/>
<dbReference type="EMBL" id="CP000496">
    <property type="protein sequence ID" value="ABN65146.2"/>
    <property type="molecule type" value="Genomic_DNA"/>
</dbReference>
<dbReference type="InterPro" id="IPR031349">
    <property type="entry name" value="Tfb6"/>
</dbReference>
<reference evidence="2 3" key="1">
    <citation type="journal article" date="2007" name="Nat. Biotechnol.">
        <title>Genome sequence of the lignocellulose-bioconverting and xylose-fermenting yeast Pichia stipitis.</title>
        <authorList>
            <person name="Jeffries T.W."/>
            <person name="Grigoriev I.V."/>
            <person name="Grimwood J."/>
            <person name="Laplaza J.M."/>
            <person name="Aerts A."/>
            <person name="Salamov A."/>
            <person name="Schmutz J."/>
            <person name="Lindquist E."/>
            <person name="Dehal P."/>
            <person name="Shapiro H."/>
            <person name="Jin Y.S."/>
            <person name="Passoth V."/>
            <person name="Richardson P.M."/>
        </authorList>
    </citation>
    <scope>NUCLEOTIDE SEQUENCE [LARGE SCALE GENOMIC DNA]</scope>
    <source>
        <strain evidence="3">ATCC 58785 / CBS 6054 / NBRC 10063 / NRRL Y-11545</strain>
    </source>
</reference>
<dbReference type="InParanoid" id="A3LQ38"/>
<dbReference type="Pfam" id="PF17110">
    <property type="entry name" value="TFB6"/>
    <property type="match status" value="1"/>
</dbReference>
<dbReference type="STRING" id="322104.A3LQ38"/>
<feature type="region of interest" description="Disordered" evidence="1">
    <location>
        <begin position="61"/>
        <end position="80"/>
    </location>
</feature>
<dbReference type="eggNOG" id="ENOG502SAHB">
    <property type="taxonomic scope" value="Eukaryota"/>
</dbReference>
<name>A3LQ38_PICST</name>
<dbReference type="GeneID" id="4836652"/>
<dbReference type="FunCoup" id="A3LQ38">
    <property type="interactions" value="25"/>
</dbReference>
<dbReference type="OMA" id="DFIWYSI"/>